<feature type="transmembrane region" description="Helical" evidence="19">
    <location>
        <begin position="447"/>
        <end position="469"/>
    </location>
</feature>
<dbReference type="InterPro" id="IPR006539">
    <property type="entry name" value="P-type_ATPase_IV"/>
</dbReference>
<feature type="domain" description="P-type ATPase C-terminal" evidence="23">
    <location>
        <begin position="944"/>
        <end position="1195"/>
    </location>
</feature>
<dbReference type="InterPro" id="IPR032631">
    <property type="entry name" value="P-type_ATPase_N"/>
</dbReference>
<comment type="catalytic activity">
    <reaction evidence="13 19">
        <text>ATP + H2O + phospholipidSide 1 = ADP + phosphate + phospholipidSide 2.</text>
        <dbReference type="EC" id="7.6.2.1"/>
    </reaction>
</comment>
<dbReference type="SUPFAM" id="SSF81665">
    <property type="entry name" value="Calcium ATPase, transmembrane domain M"/>
    <property type="match status" value="1"/>
</dbReference>
<dbReference type="GO" id="GO:0000287">
    <property type="term" value="F:magnesium ion binding"/>
    <property type="evidence" value="ECO:0007669"/>
    <property type="project" value="UniProtKB-UniRule"/>
</dbReference>
<comment type="subcellular location">
    <subcellularLocation>
        <location evidence="2">Golgi apparatus</location>
        <location evidence="2">trans-Golgi network membrane</location>
        <topology evidence="2">Multi-pass membrane protein</topology>
    </subcellularLocation>
    <subcellularLocation>
        <location evidence="19">Membrane</location>
        <topology evidence="19">Multi-pass membrane protein</topology>
    </subcellularLocation>
</comment>
<dbReference type="PROSITE" id="PS00154">
    <property type="entry name" value="ATPASE_E1_E2"/>
    <property type="match status" value="1"/>
</dbReference>
<keyword evidence="7 17" id="KW-0067">ATP-binding</keyword>
<feature type="binding site" evidence="17">
    <location>
        <position position="512"/>
    </location>
    <ligand>
        <name>ATP</name>
        <dbReference type="ChEBI" id="CHEBI:30616"/>
    </ligand>
</feature>
<feature type="binding site" evidence="17">
    <location>
        <position position="801"/>
    </location>
    <ligand>
        <name>ATP</name>
        <dbReference type="ChEBI" id="CHEBI:30616"/>
    </ligand>
</feature>
<keyword evidence="6 17" id="KW-0547">Nucleotide-binding</keyword>
<evidence type="ECO:0000313" key="24">
    <source>
        <dbReference type="EMBL" id="PAV24125.1"/>
    </source>
</evidence>
<dbReference type="InterPro" id="IPR018303">
    <property type="entry name" value="ATPase_P-typ_P_site"/>
</dbReference>
<dbReference type="NCBIfam" id="TIGR01494">
    <property type="entry name" value="ATPase_P-type"/>
    <property type="match status" value="2"/>
</dbReference>
<dbReference type="FunCoup" id="A0A286UXE0">
    <property type="interactions" value="129"/>
</dbReference>
<feature type="compositionally biased region" description="Basic residues" evidence="20">
    <location>
        <begin position="125"/>
        <end position="134"/>
    </location>
</feature>
<feature type="binding site" evidence="18">
    <location>
        <position position="514"/>
    </location>
    <ligand>
        <name>Mg(2+)</name>
        <dbReference type="ChEBI" id="CHEBI:18420"/>
    </ligand>
</feature>
<evidence type="ECO:0000256" key="7">
    <source>
        <dbReference type="ARBA" id="ARBA00022840"/>
    </source>
</evidence>
<dbReference type="Gene3D" id="2.70.150.10">
    <property type="entry name" value="Calcium-transporting ATPase, cytoplasmic transduction domain A"/>
    <property type="match status" value="1"/>
</dbReference>
<feature type="transmembrane region" description="Helical" evidence="19">
    <location>
        <begin position="1127"/>
        <end position="1150"/>
    </location>
</feature>
<keyword evidence="10 19" id="KW-1133">Transmembrane helix</keyword>
<dbReference type="EC" id="7.6.2.1" evidence="19"/>
<dbReference type="InterPro" id="IPR036412">
    <property type="entry name" value="HAD-like_sf"/>
</dbReference>
<evidence type="ECO:0000256" key="4">
    <source>
        <dbReference type="ARBA" id="ARBA00022692"/>
    </source>
</evidence>
<evidence type="ECO:0000256" key="11">
    <source>
        <dbReference type="ARBA" id="ARBA00023034"/>
    </source>
</evidence>
<feature type="transmembrane region" description="Helical" evidence="19">
    <location>
        <begin position="1094"/>
        <end position="1115"/>
    </location>
</feature>
<dbReference type="GO" id="GO:0005524">
    <property type="term" value="F:ATP binding"/>
    <property type="evidence" value="ECO:0007669"/>
    <property type="project" value="UniProtKB-UniRule"/>
</dbReference>
<evidence type="ECO:0000256" key="17">
    <source>
        <dbReference type="PIRSR" id="PIRSR606539-2"/>
    </source>
</evidence>
<evidence type="ECO:0000256" key="2">
    <source>
        <dbReference type="ARBA" id="ARBA00004166"/>
    </source>
</evidence>
<feature type="binding site" evidence="17">
    <location>
        <position position="720"/>
    </location>
    <ligand>
        <name>ATP</name>
        <dbReference type="ChEBI" id="CHEBI:30616"/>
    </ligand>
</feature>
<evidence type="ECO:0000259" key="22">
    <source>
        <dbReference type="Pfam" id="PF16209"/>
    </source>
</evidence>
<feature type="region of interest" description="Disordered" evidence="20">
    <location>
        <begin position="1240"/>
        <end position="1270"/>
    </location>
</feature>
<dbReference type="Gene3D" id="3.40.1110.10">
    <property type="entry name" value="Calcium-transporting ATPase, cytoplasmic domain N"/>
    <property type="match status" value="1"/>
</dbReference>
<feature type="binding site" evidence="17">
    <location>
        <position position="664"/>
    </location>
    <ligand>
        <name>ATP</name>
        <dbReference type="ChEBI" id="CHEBI:30616"/>
    </ligand>
</feature>
<feature type="transmembrane region" description="Helical" evidence="19">
    <location>
        <begin position="975"/>
        <end position="995"/>
    </location>
</feature>
<dbReference type="EMBL" id="NBII01000001">
    <property type="protein sequence ID" value="PAV24125.1"/>
    <property type="molecule type" value="Genomic_DNA"/>
</dbReference>
<evidence type="ECO:0000256" key="10">
    <source>
        <dbReference type="ARBA" id="ARBA00022989"/>
    </source>
</evidence>
<name>A0A286UXE0_9AGAM</name>
<dbReference type="GO" id="GO:0005802">
    <property type="term" value="C:trans-Golgi network"/>
    <property type="evidence" value="ECO:0007669"/>
    <property type="project" value="TreeGrafter"/>
</dbReference>
<evidence type="ECO:0000256" key="20">
    <source>
        <dbReference type="SAM" id="MobiDB-lite"/>
    </source>
</evidence>
<feature type="binding site" evidence="17">
    <location>
        <position position="802"/>
    </location>
    <ligand>
        <name>ATP</name>
        <dbReference type="ChEBI" id="CHEBI:30616"/>
    </ligand>
</feature>
<dbReference type="Pfam" id="PF13246">
    <property type="entry name" value="Cation_ATPase"/>
    <property type="match status" value="1"/>
</dbReference>
<keyword evidence="9 19" id="KW-1278">Translocase</keyword>
<dbReference type="InterPro" id="IPR023299">
    <property type="entry name" value="ATPase_P-typ_cyto_dom_N"/>
</dbReference>
<dbReference type="GO" id="GO:0006892">
    <property type="term" value="P:post-Golgi vesicle-mediated transport"/>
    <property type="evidence" value="ECO:0007669"/>
    <property type="project" value="TreeGrafter"/>
</dbReference>
<feature type="binding site" evidence="17">
    <location>
        <position position="514"/>
    </location>
    <ligand>
        <name>ATP</name>
        <dbReference type="ChEBI" id="CHEBI:30616"/>
    </ligand>
</feature>
<evidence type="ECO:0000256" key="12">
    <source>
        <dbReference type="ARBA" id="ARBA00023136"/>
    </source>
</evidence>
<evidence type="ECO:0000313" key="25">
    <source>
        <dbReference type="Proteomes" id="UP000217199"/>
    </source>
</evidence>
<evidence type="ECO:0000256" key="1">
    <source>
        <dbReference type="ARBA" id="ARBA00001946"/>
    </source>
</evidence>
<evidence type="ECO:0000256" key="5">
    <source>
        <dbReference type="ARBA" id="ARBA00022723"/>
    </source>
</evidence>
<dbReference type="SUPFAM" id="SSF56784">
    <property type="entry name" value="HAD-like"/>
    <property type="match status" value="1"/>
</dbReference>
<feature type="binding site" evidence="17">
    <location>
        <position position="800"/>
    </location>
    <ligand>
        <name>ATP</name>
        <dbReference type="ChEBI" id="CHEBI:30616"/>
    </ligand>
</feature>
<evidence type="ECO:0000256" key="15">
    <source>
        <dbReference type="ARBA" id="ARBA00051303"/>
    </source>
</evidence>
<feature type="transmembrane region" description="Helical" evidence="19">
    <location>
        <begin position="1058"/>
        <end position="1082"/>
    </location>
</feature>
<feature type="binding site" evidence="17">
    <location>
        <position position="922"/>
    </location>
    <ligand>
        <name>ATP</name>
        <dbReference type="ChEBI" id="CHEBI:30616"/>
    </ligand>
</feature>
<evidence type="ECO:0000259" key="21">
    <source>
        <dbReference type="Pfam" id="PF00122"/>
    </source>
</evidence>
<feature type="binding site" evidence="18">
    <location>
        <position position="512"/>
    </location>
    <ligand>
        <name>Mg(2+)</name>
        <dbReference type="ChEBI" id="CHEBI:18420"/>
    </ligand>
</feature>
<evidence type="ECO:0000256" key="9">
    <source>
        <dbReference type="ARBA" id="ARBA00022967"/>
    </source>
</evidence>
<dbReference type="PANTHER" id="PTHR24092">
    <property type="entry name" value="PROBABLE PHOSPHOLIPID-TRANSPORTING ATPASE"/>
    <property type="match status" value="1"/>
</dbReference>
<keyword evidence="12 19" id="KW-0472">Membrane</keyword>
<dbReference type="Pfam" id="PF00122">
    <property type="entry name" value="E1-E2_ATPase"/>
    <property type="match status" value="1"/>
</dbReference>
<accession>A0A286UXE0</accession>
<dbReference type="Pfam" id="PF16209">
    <property type="entry name" value="PhoLip_ATPase_N"/>
    <property type="match status" value="1"/>
</dbReference>
<feature type="transmembrane region" description="Helical" evidence="19">
    <location>
        <begin position="1015"/>
        <end position="1037"/>
    </location>
</feature>
<dbReference type="SFLD" id="SFLDG00002">
    <property type="entry name" value="C1.7:_P-type_atpase_like"/>
    <property type="match status" value="1"/>
</dbReference>
<feature type="region of interest" description="Disordered" evidence="20">
    <location>
        <begin position="1"/>
        <end position="134"/>
    </location>
</feature>
<feature type="binding site" evidence="17">
    <location>
        <position position="921"/>
    </location>
    <ligand>
        <name>ATP</name>
        <dbReference type="ChEBI" id="CHEBI:30616"/>
    </ligand>
</feature>
<dbReference type="FunFam" id="2.70.150.10:FF:000026">
    <property type="entry name" value="Phospholipid-transporting ATPase"/>
    <property type="match status" value="1"/>
</dbReference>
<feature type="domain" description="P-type ATPase A" evidence="21">
    <location>
        <begin position="225"/>
        <end position="294"/>
    </location>
</feature>
<evidence type="ECO:0000259" key="23">
    <source>
        <dbReference type="Pfam" id="PF16212"/>
    </source>
</evidence>
<gene>
    <name evidence="24" type="ORF">PNOK_0119300</name>
</gene>
<protein>
    <recommendedName>
        <fullName evidence="19">Phospholipid-transporting ATPase</fullName>
        <ecNumber evidence="19">7.6.2.1</ecNumber>
    </recommendedName>
</protein>
<keyword evidence="5 18" id="KW-0479">Metal-binding</keyword>
<dbReference type="GO" id="GO:0090556">
    <property type="term" value="F:phosphatidylserine floppase activity"/>
    <property type="evidence" value="ECO:0007669"/>
    <property type="project" value="RHEA"/>
</dbReference>
<reference evidence="24 25" key="1">
    <citation type="journal article" date="2017" name="Mol. Ecol.">
        <title>Comparative and population genomic landscape of Phellinus noxius: A hypervariable fungus causing root rot in trees.</title>
        <authorList>
            <person name="Chung C.L."/>
            <person name="Lee T.J."/>
            <person name="Akiba M."/>
            <person name="Lee H.H."/>
            <person name="Kuo T.H."/>
            <person name="Liu D."/>
            <person name="Ke H.M."/>
            <person name="Yokoi T."/>
            <person name="Roa M.B."/>
            <person name="Lu M.J."/>
            <person name="Chang Y.Y."/>
            <person name="Ann P.J."/>
            <person name="Tsai J.N."/>
            <person name="Chen C.Y."/>
            <person name="Tzean S.S."/>
            <person name="Ota Y."/>
            <person name="Hattori T."/>
            <person name="Sahashi N."/>
            <person name="Liou R.F."/>
            <person name="Kikuchi T."/>
            <person name="Tsai I.J."/>
        </authorList>
    </citation>
    <scope>NUCLEOTIDE SEQUENCE [LARGE SCALE GENOMIC DNA]</scope>
    <source>
        <strain evidence="24 25">FFPRI411160</strain>
    </source>
</reference>
<comment type="caution">
    <text evidence="24">The sequence shown here is derived from an EMBL/GenBank/DDBJ whole genome shotgun (WGS) entry which is preliminary data.</text>
</comment>
<dbReference type="Gene3D" id="3.40.50.1000">
    <property type="entry name" value="HAD superfamily/HAD-like"/>
    <property type="match status" value="1"/>
</dbReference>
<evidence type="ECO:0000256" key="3">
    <source>
        <dbReference type="ARBA" id="ARBA00008109"/>
    </source>
</evidence>
<dbReference type="GO" id="GO:0016887">
    <property type="term" value="F:ATP hydrolysis activity"/>
    <property type="evidence" value="ECO:0007669"/>
    <property type="project" value="InterPro"/>
</dbReference>
<dbReference type="InterPro" id="IPR059000">
    <property type="entry name" value="ATPase_P-type_domA"/>
</dbReference>
<dbReference type="InterPro" id="IPR023214">
    <property type="entry name" value="HAD_sf"/>
</dbReference>
<feature type="binding site" evidence="17">
    <location>
        <position position="513"/>
    </location>
    <ligand>
        <name>ATP</name>
        <dbReference type="ChEBI" id="CHEBI:30616"/>
    </ligand>
</feature>
<evidence type="ECO:0000256" key="13">
    <source>
        <dbReference type="ARBA" id="ARBA00034036"/>
    </source>
</evidence>
<feature type="binding site" evidence="18">
    <location>
        <position position="922"/>
    </location>
    <ligand>
        <name>Mg(2+)</name>
        <dbReference type="ChEBI" id="CHEBI:18420"/>
    </ligand>
</feature>
<feature type="binding site" evidence="18">
    <location>
        <position position="918"/>
    </location>
    <ligand>
        <name>Mg(2+)</name>
        <dbReference type="ChEBI" id="CHEBI:18420"/>
    </ligand>
</feature>
<feature type="binding site" evidence="17">
    <location>
        <position position="623"/>
    </location>
    <ligand>
        <name>ATP</name>
        <dbReference type="ChEBI" id="CHEBI:30616"/>
    </ligand>
</feature>
<feature type="compositionally biased region" description="Polar residues" evidence="20">
    <location>
        <begin position="1"/>
        <end position="22"/>
    </location>
</feature>
<dbReference type="InterPro" id="IPR044492">
    <property type="entry name" value="P_typ_ATPase_HD_dom"/>
</dbReference>
<keyword evidence="11" id="KW-0333">Golgi apparatus</keyword>
<dbReference type="FunFam" id="3.40.1110.10:FF:000064">
    <property type="entry name" value="Phospholipid-transporting ATPase"/>
    <property type="match status" value="1"/>
</dbReference>
<organism evidence="24 25">
    <name type="scientific">Pyrrhoderma noxium</name>
    <dbReference type="NCBI Taxonomy" id="2282107"/>
    <lineage>
        <taxon>Eukaryota</taxon>
        <taxon>Fungi</taxon>
        <taxon>Dikarya</taxon>
        <taxon>Basidiomycota</taxon>
        <taxon>Agaricomycotina</taxon>
        <taxon>Agaricomycetes</taxon>
        <taxon>Hymenochaetales</taxon>
        <taxon>Hymenochaetaceae</taxon>
        <taxon>Pyrrhoderma</taxon>
    </lineage>
</organism>
<comment type="cofactor">
    <cofactor evidence="1 18">
        <name>Mg(2+)</name>
        <dbReference type="ChEBI" id="CHEBI:18420"/>
    </cofactor>
</comment>
<dbReference type="GO" id="GO:0032456">
    <property type="term" value="P:endocytic recycling"/>
    <property type="evidence" value="ECO:0007669"/>
    <property type="project" value="TreeGrafter"/>
</dbReference>
<dbReference type="SFLD" id="SFLDS00003">
    <property type="entry name" value="Haloacid_Dehalogenase"/>
    <property type="match status" value="1"/>
</dbReference>
<feature type="active site" description="4-aspartylphosphate intermediate" evidence="16">
    <location>
        <position position="512"/>
    </location>
</feature>
<evidence type="ECO:0000256" key="16">
    <source>
        <dbReference type="PIRSR" id="PIRSR606539-1"/>
    </source>
</evidence>
<evidence type="ECO:0000256" key="8">
    <source>
        <dbReference type="ARBA" id="ARBA00022842"/>
    </source>
</evidence>
<dbReference type="PRINTS" id="PR00119">
    <property type="entry name" value="CATATPASE"/>
</dbReference>
<feature type="transmembrane region" description="Helical" evidence="19">
    <location>
        <begin position="1162"/>
        <end position="1181"/>
    </location>
</feature>
<dbReference type="CDD" id="cd02073">
    <property type="entry name" value="P-type_ATPase_APLT_Dnf-like"/>
    <property type="match status" value="1"/>
</dbReference>
<comment type="catalytic activity">
    <reaction evidence="15">
        <text>a 1,2-diacyl-sn-glycero-3-phospho-L-serine(out) + ATP + H2O = a 1,2-diacyl-sn-glycero-3-phospho-L-serine(in) + ADP + phosphate + H(+)</text>
        <dbReference type="Rhea" id="RHEA:38567"/>
        <dbReference type="ChEBI" id="CHEBI:15377"/>
        <dbReference type="ChEBI" id="CHEBI:15378"/>
        <dbReference type="ChEBI" id="CHEBI:30616"/>
        <dbReference type="ChEBI" id="CHEBI:43474"/>
        <dbReference type="ChEBI" id="CHEBI:57262"/>
        <dbReference type="ChEBI" id="CHEBI:456216"/>
    </reaction>
    <physiologicalReaction direction="left-to-right" evidence="15">
        <dbReference type="Rhea" id="RHEA:38568"/>
    </physiologicalReaction>
</comment>
<dbReference type="Proteomes" id="UP000217199">
    <property type="component" value="Unassembled WGS sequence"/>
</dbReference>
<dbReference type="InParanoid" id="A0A286UXE0"/>
<dbReference type="GO" id="GO:0005886">
    <property type="term" value="C:plasma membrane"/>
    <property type="evidence" value="ECO:0007669"/>
    <property type="project" value="TreeGrafter"/>
</dbReference>
<sequence length="1270" mass="142064">MNSNDFNRFVSSANPSTRQYQPANGGYPPSHSAGASQQQLDPFFDDEDDLPDSAFGRPIPMQSTESSIPLRNAAAPPAGHSKVTLPGSGQPQGWDFDDNIPVEQPTFNGSASFPGDDDSPSHSPKSSKPRKKWKWPWRNKMRCNKESVVSTSKYNVATFVPKFLAEQFSKYANLFFLFTACIQQIPDVSPTNKYTTIAPLAVVLLASAFKETQEDLKRHQSDSELNARPAKVLTGDGTFVVRKWKNIRVGDVVRMESDDFIPADVVLIASSEPEGLCYIETSNLDGETNLKIKQASPHTANLTAPPLVTSLRGSLRSEQPNNSLYTYEGTLDLVNAQGVPKQVPLGPDQILLRGAQLRNTPWAYGLVVFTGHDTKLMRNATAAPIKRTAVERQVNLNIIFLFGLLLALSIGSTVGSSIRTWFFSSAQWYLLETNTISDRAKSFIEDILTFIILYNNLIPISLIVTMEVVKFQQAQLINSDLDMYYAKTDTPALCRTSSLVEELGQIEYVFSDKTGTLTRNEMEFRCCSIAGVPYADSVDDNKGGGDEEGKEGWRSFNELRAVLNSHSGGNENPFIDVSEKSASTDRDTQVTVEFLRLLAVCHTVIPEVKEDGKLAYQASSPDEAALVSGAELLGYQFHTRKPKSVFVNIQGASKEFEILNVCEFNSTRKRMSTVVRTPEGQIKLYCKGADTVILERLAKNQPYVEKTLSHLEDYATEGLRTLCLASRTISEAEYKEWSVIYDTAAATINGRGEALDKAAEIIEKDMFLLGATAIEDKLQEGVPDTIHTLQMAGIKVWVLTGDRQETAINIGLSCRLISESMNLVIVNEETAMGTKEFITKRLNAITSQRKTGELEDLALVIDGKSLTYALEKDISKTFLELAIMCKAVICCRVSPLQKALVVKLVKKNQKSILLAIGDGANDVSMIQAAHVGVGISGVEGLQAARSSDVAISQFRYLKKLLLVHGAWSYRRLSKLILYSFYKNITLYMTQFWFSFFNNFSGQVSFESWTFSLYNVVFTVLPPLVIGVFDQFVSARILDRYPQLYILGQKNTFFTKTAFWQWIANAFYHSLVLFAFSIVLFWGDLKQSTGLDSGLWFWGTTLYLATLLTVLGKAALVSDIWTKYTAAAIPGSFIFTMLFLPLYAVVAPLIGFSQEYQGIVPRLWTDAVFYFTLLLVPMVCLARDFVWKYYRRTYLPASYHIAQELQKYNIPDYRPRQEQFQKAIKKVRAVQRMRRNRGFAFSQTEDPARQDQARLIRAYDTSKTHSRPSGY</sequence>
<dbReference type="AlphaFoldDB" id="A0A286UXE0"/>
<dbReference type="STRING" id="2282107.A0A286UXE0"/>
<keyword evidence="25" id="KW-1185">Reference proteome</keyword>
<evidence type="ECO:0000256" key="18">
    <source>
        <dbReference type="PIRSR" id="PIRSR606539-3"/>
    </source>
</evidence>
<dbReference type="SUPFAM" id="SSF81660">
    <property type="entry name" value="Metal cation-transporting ATPase, ATP-binding domain N"/>
    <property type="match status" value="1"/>
</dbReference>
<dbReference type="GO" id="GO:0045332">
    <property type="term" value="P:phospholipid translocation"/>
    <property type="evidence" value="ECO:0007669"/>
    <property type="project" value="TreeGrafter"/>
</dbReference>
<evidence type="ECO:0000256" key="14">
    <source>
        <dbReference type="ARBA" id="ARBA00049128"/>
    </source>
</evidence>
<dbReference type="InterPro" id="IPR008250">
    <property type="entry name" value="ATPase_P-typ_transduc_dom_A_sf"/>
</dbReference>
<keyword evidence="8 18" id="KW-0460">Magnesium</keyword>
<feature type="domain" description="P-type ATPase N-terminal" evidence="22">
    <location>
        <begin position="148"/>
        <end position="197"/>
    </location>
</feature>
<comment type="catalytic activity">
    <reaction evidence="14">
        <text>a 1,2-diacyl-sn-glycero-3-phosphoethanolamine(out) + ATP + H2O = a 1,2-diacyl-sn-glycero-3-phosphoethanolamine(in) + ADP + phosphate + H(+)</text>
        <dbReference type="Rhea" id="RHEA:66132"/>
        <dbReference type="ChEBI" id="CHEBI:15377"/>
        <dbReference type="ChEBI" id="CHEBI:15378"/>
        <dbReference type="ChEBI" id="CHEBI:30616"/>
        <dbReference type="ChEBI" id="CHEBI:43474"/>
        <dbReference type="ChEBI" id="CHEBI:64612"/>
        <dbReference type="ChEBI" id="CHEBI:456216"/>
    </reaction>
    <physiologicalReaction direction="left-to-right" evidence="14">
        <dbReference type="Rhea" id="RHEA:66133"/>
    </physiologicalReaction>
</comment>
<dbReference type="InterPro" id="IPR023298">
    <property type="entry name" value="ATPase_P-typ_TM_dom_sf"/>
</dbReference>
<proteinExistence type="inferred from homology"/>
<keyword evidence="4 19" id="KW-0812">Transmembrane</keyword>
<dbReference type="Pfam" id="PF16212">
    <property type="entry name" value="PhoLip_ATPase_C"/>
    <property type="match status" value="1"/>
</dbReference>
<dbReference type="InterPro" id="IPR032630">
    <property type="entry name" value="P_typ_ATPase_c"/>
</dbReference>
<dbReference type="OrthoDB" id="377733at2759"/>
<feature type="binding site" evidence="17">
    <location>
        <position position="687"/>
    </location>
    <ligand>
        <name>ATP</name>
        <dbReference type="ChEBI" id="CHEBI:30616"/>
    </ligand>
</feature>
<dbReference type="FunFam" id="3.40.50.1000:FF:000010">
    <property type="entry name" value="Phospholipid-transporting ATPase"/>
    <property type="match status" value="1"/>
</dbReference>
<feature type="transmembrane region" description="Helical" evidence="19">
    <location>
        <begin position="396"/>
        <end position="422"/>
    </location>
</feature>
<dbReference type="NCBIfam" id="TIGR01652">
    <property type="entry name" value="ATPase-Plipid"/>
    <property type="match status" value="1"/>
</dbReference>
<dbReference type="SFLD" id="SFLDF00027">
    <property type="entry name" value="p-type_atpase"/>
    <property type="match status" value="1"/>
</dbReference>
<evidence type="ECO:0000256" key="6">
    <source>
        <dbReference type="ARBA" id="ARBA00022741"/>
    </source>
</evidence>
<dbReference type="PANTHER" id="PTHR24092:SF150">
    <property type="entry name" value="PHOSPHOLIPID-TRANSPORTING ATPASE"/>
    <property type="match status" value="1"/>
</dbReference>
<dbReference type="InterPro" id="IPR001757">
    <property type="entry name" value="P_typ_ATPase"/>
</dbReference>
<feature type="binding site" evidence="17">
    <location>
        <position position="892"/>
    </location>
    <ligand>
        <name>ATP</name>
        <dbReference type="ChEBI" id="CHEBI:30616"/>
    </ligand>
</feature>
<comment type="similarity">
    <text evidence="3 19">Belongs to the cation transport ATPase (P-type) (TC 3.A.3) family. Type IV subfamily.</text>
</comment>
<evidence type="ECO:0000256" key="19">
    <source>
        <dbReference type="RuleBase" id="RU362033"/>
    </source>
</evidence>
<dbReference type="SUPFAM" id="SSF81653">
    <property type="entry name" value="Calcium ATPase, transduction domain A"/>
    <property type="match status" value="1"/>
</dbReference>
<feature type="binding site" evidence="17">
    <location>
        <position position="898"/>
    </location>
    <ligand>
        <name>ATP</name>
        <dbReference type="ChEBI" id="CHEBI:30616"/>
    </ligand>
</feature>